<evidence type="ECO:0000313" key="2">
    <source>
        <dbReference type="EMBL" id="MEC5384854.1"/>
    </source>
</evidence>
<dbReference type="EMBL" id="JAYXHS010000001">
    <property type="protein sequence ID" value="MEC5384854.1"/>
    <property type="molecule type" value="Genomic_DNA"/>
</dbReference>
<feature type="signal peptide" evidence="1">
    <location>
        <begin position="1"/>
        <end position="21"/>
    </location>
</feature>
<keyword evidence="1" id="KW-0732">Signal</keyword>
<dbReference type="RefSeq" id="WP_327597820.1">
    <property type="nucleotide sequence ID" value="NZ_JAYXHS010000001.1"/>
</dbReference>
<organism evidence="2 3">
    <name type="scientific">Uliginosibacterium silvisoli</name>
    <dbReference type="NCBI Taxonomy" id="3114758"/>
    <lineage>
        <taxon>Bacteria</taxon>
        <taxon>Pseudomonadati</taxon>
        <taxon>Pseudomonadota</taxon>
        <taxon>Betaproteobacteria</taxon>
        <taxon>Rhodocyclales</taxon>
        <taxon>Zoogloeaceae</taxon>
        <taxon>Uliginosibacterium</taxon>
    </lineage>
</organism>
<gene>
    <name evidence="2" type="ORF">VVD49_03925</name>
</gene>
<dbReference type="Proteomes" id="UP001331561">
    <property type="component" value="Unassembled WGS sequence"/>
</dbReference>
<comment type="caution">
    <text evidence="2">The sequence shown here is derived from an EMBL/GenBank/DDBJ whole genome shotgun (WGS) entry which is preliminary data.</text>
</comment>
<feature type="chain" id="PRO_5045687058" description="DUF5666 domain-containing protein" evidence="1">
    <location>
        <begin position="22"/>
        <end position="202"/>
    </location>
</feature>
<reference evidence="2 3" key="1">
    <citation type="submission" date="2024-01" db="EMBL/GenBank/DDBJ databases">
        <title>Uliginosibacterium soil sp. nov.</title>
        <authorList>
            <person name="Lv Y."/>
        </authorList>
    </citation>
    <scope>NUCLEOTIDE SEQUENCE [LARGE SCALE GENOMIC DNA]</scope>
    <source>
        <strain evidence="2 3">H3</strain>
    </source>
</reference>
<sequence>MRSICTLSLLAACLLASPAFAADAQSAPVAAVPSGRLIANGAEFEATVVAVNLKTRLVTLRSKDNETFQLTAGEEARNLDQLKPHDIVKAKYAEAIAMQLKKVKGEAHTTVDTMVGRTPKGKKPGGLFEREVSFVADVTAVDTAAKVVTINGAGGRVVDLTVTDPANLAAVKVGDQVEGVFAQSLEITVTGKKEAAKAKPKK</sequence>
<keyword evidence="3" id="KW-1185">Reference proteome</keyword>
<evidence type="ECO:0000256" key="1">
    <source>
        <dbReference type="SAM" id="SignalP"/>
    </source>
</evidence>
<name>A0ABU6JZT7_9RHOO</name>
<protein>
    <recommendedName>
        <fullName evidence="4">DUF5666 domain-containing protein</fullName>
    </recommendedName>
</protein>
<accession>A0ABU6JZT7</accession>
<evidence type="ECO:0008006" key="4">
    <source>
        <dbReference type="Google" id="ProtNLM"/>
    </source>
</evidence>
<evidence type="ECO:0000313" key="3">
    <source>
        <dbReference type="Proteomes" id="UP001331561"/>
    </source>
</evidence>
<proteinExistence type="predicted"/>